<keyword evidence="8" id="KW-0406">Ion transport</keyword>
<dbReference type="Pfam" id="PF01544">
    <property type="entry name" value="CorA"/>
    <property type="match status" value="1"/>
</dbReference>
<dbReference type="InterPro" id="IPR002523">
    <property type="entry name" value="MgTranspt_CorA/ZnTranspt_ZntB"/>
</dbReference>
<sequence length="170" mass="18869">MVDGYEEVTSELFVDVEEVEASVFSTTSTSDAERIYLLKREVAEVRRAVTPLVGPLERFAHAEADQDAAFRVLGERLHRLNEAVDSLDAMLTSVFDAHVARISMQQNEDMRKISAAAALVVVPTLIAGIYGMNFTHMPELSWTFGYPLALGVMVVVVSVLYAAFKRSNWL</sequence>
<dbReference type="KEGG" id="ndp:E2C04_08970"/>
<dbReference type="EMBL" id="CP038462">
    <property type="protein sequence ID" value="QCC77286.1"/>
    <property type="molecule type" value="Genomic_DNA"/>
</dbReference>
<feature type="transmembrane region" description="Helical" evidence="12">
    <location>
        <begin position="113"/>
        <end position="132"/>
    </location>
</feature>
<dbReference type="OrthoDB" id="9803416at2"/>
<keyword evidence="3" id="KW-0813">Transport</keyword>
<gene>
    <name evidence="13" type="ORF">E2C04_08970</name>
</gene>
<organism evidence="13 14">
    <name type="scientific">Nocardioides daphniae</name>
    <dbReference type="NCBI Taxonomy" id="402297"/>
    <lineage>
        <taxon>Bacteria</taxon>
        <taxon>Bacillati</taxon>
        <taxon>Actinomycetota</taxon>
        <taxon>Actinomycetes</taxon>
        <taxon>Propionibacteriales</taxon>
        <taxon>Nocardioidaceae</taxon>
        <taxon>Nocardioides</taxon>
    </lineage>
</organism>
<evidence type="ECO:0000313" key="13">
    <source>
        <dbReference type="EMBL" id="QCC77286.1"/>
    </source>
</evidence>
<dbReference type="InterPro" id="IPR045861">
    <property type="entry name" value="CorA_cytoplasmic_dom"/>
</dbReference>
<evidence type="ECO:0000256" key="8">
    <source>
        <dbReference type="ARBA" id="ARBA00023065"/>
    </source>
</evidence>
<evidence type="ECO:0000256" key="9">
    <source>
        <dbReference type="ARBA" id="ARBA00023136"/>
    </source>
</evidence>
<reference evidence="13 14" key="1">
    <citation type="journal article" date="2008" name="Int. J. Syst. Evol. Microbiol.">
        <title>Nocardioides daphniae sp. nov., isolated from Daphnia cucullata (Crustacea: Cladocera).</title>
        <authorList>
            <person name="Toth E.M."/>
            <person name="Keki Z."/>
            <person name="Homonnay Z.G."/>
            <person name="Borsodi A.K."/>
            <person name="Marialigeti K."/>
            <person name="Schumann P."/>
        </authorList>
    </citation>
    <scope>NUCLEOTIDE SEQUENCE [LARGE SCALE GENOMIC DNA]</scope>
    <source>
        <strain evidence="13 14">JCM 16608</strain>
    </source>
</reference>
<dbReference type="FunFam" id="1.20.58.340:FF:000004">
    <property type="entry name" value="Magnesium transport protein CorA"/>
    <property type="match status" value="1"/>
</dbReference>
<protein>
    <recommendedName>
        <fullName evidence="15">Magnesium and cobalt transport protein CorA</fullName>
    </recommendedName>
</protein>
<comment type="catalytic activity">
    <reaction evidence="10">
        <text>Mg(2+)(in) = Mg(2+)(out)</text>
        <dbReference type="Rhea" id="RHEA:29827"/>
        <dbReference type="ChEBI" id="CHEBI:18420"/>
    </reaction>
</comment>
<dbReference type="GO" id="GO:0015095">
    <property type="term" value="F:magnesium ion transmembrane transporter activity"/>
    <property type="evidence" value="ECO:0007669"/>
    <property type="project" value="TreeGrafter"/>
</dbReference>
<comment type="similarity">
    <text evidence="2">Belongs to the CorA metal ion transporter (MIT) (TC 1.A.35) family.</text>
</comment>
<comment type="function">
    <text evidence="11">Mediates influx of magnesium ions. Alternates between open and closed states. Activated by low cytoplasmic Mg(2+) levels. Inactive when cytoplasmic Mg(2+) levels are high.</text>
</comment>
<keyword evidence="7 12" id="KW-1133">Transmembrane helix</keyword>
<dbReference type="GO" id="GO:0005886">
    <property type="term" value="C:plasma membrane"/>
    <property type="evidence" value="ECO:0007669"/>
    <property type="project" value="UniProtKB-SubCell"/>
</dbReference>
<accession>A0A4P7UBD7</accession>
<evidence type="ECO:0000256" key="12">
    <source>
        <dbReference type="SAM" id="Phobius"/>
    </source>
</evidence>
<proteinExistence type="inferred from homology"/>
<dbReference type="SUPFAM" id="SSF144083">
    <property type="entry name" value="Magnesium transport protein CorA, transmembrane region"/>
    <property type="match status" value="1"/>
</dbReference>
<evidence type="ECO:0000256" key="11">
    <source>
        <dbReference type="ARBA" id="ARBA00045497"/>
    </source>
</evidence>
<keyword evidence="9 12" id="KW-0472">Membrane</keyword>
<keyword evidence="5 12" id="KW-0812">Transmembrane</keyword>
<evidence type="ECO:0000256" key="2">
    <source>
        <dbReference type="ARBA" id="ARBA00009765"/>
    </source>
</evidence>
<comment type="subcellular location">
    <subcellularLocation>
        <location evidence="1">Cell membrane</location>
        <topology evidence="1">Multi-pass membrane protein</topology>
    </subcellularLocation>
</comment>
<evidence type="ECO:0008006" key="15">
    <source>
        <dbReference type="Google" id="ProtNLM"/>
    </source>
</evidence>
<dbReference type="PANTHER" id="PTHR46494">
    <property type="entry name" value="CORA FAMILY METAL ION TRANSPORTER (EUROFUNG)"/>
    <property type="match status" value="1"/>
</dbReference>
<evidence type="ECO:0000256" key="10">
    <source>
        <dbReference type="ARBA" id="ARBA00034269"/>
    </source>
</evidence>
<evidence type="ECO:0000256" key="4">
    <source>
        <dbReference type="ARBA" id="ARBA00022475"/>
    </source>
</evidence>
<dbReference type="AlphaFoldDB" id="A0A4P7UBD7"/>
<evidence type="ECO:0000256" key="6">
    <source>
        <dbReference type="ARBA" id="ARBA00022842"/>
    </source>
</evidence>
<evidence type="ECO:0000256" key="5">
    <source>
        <dbReference type="ARBA" id="ARBA00022692"/>
    </source>
</evidence>
<evidence type="ECO:0000256" key="3">
    <source>
        <dbReference type="ARBA" id="ARBA00022448"/>
    </source>
</evidence>
<dbReference type="InterPro" id="IPR045863">
    <property type="entry name" value="CorA_TM1_TM2"/>
</dbReference>
<dbReference type="GO" id="GO:0050897">
    <property type="term" value="F:cobalt ion binding"/>
    <property type="evidence" value="ECO:0007669"/>
    <property type="project" value="TreeGrafter"/>
</dbReference>
<evidence type="ECO:0000256" key="7">
    <source>
        <dbReference type="ARBA" id="ARBA00022989"/>
    </source>
</evidence>
<evidence type="ECO:0000256" key="1">
    <source>
        <dbReference type="ARBA" id="ARBA00004651"/>
    </source>
</evidence>
<dbReference type="GO" id="GO:0015087">
    <property type="term" value="F:cobalt ion transmembrane transporter activity"/>
    <property type="evidence" value="ECO:0007669"/>
    <property type="project" value="TreeGrafter"/>
</dbReference>
<evidence type="ECO:0000313" key="14">
    <source>
        <dbReference type="Proteomes" id="UP000297025"/>
    </source>
</evidence>
<dbReference type="Proteomes" id="UP000297025">
    <property type="component" value="Chromosome"/>
</dbReference>
<keyword evidence="4" id="KW-1003">Cell membrane</keyword>
<name>A0A4P7UBD7_9ACTN</name>
<dbReference type="Gene3D" id="1.20.58.340">
    <property type="entry name" value="Magnesium transport protein CorA, transmembrane region"/>
    <property type="match status" value="2"/>
</dbReference>
<dbReference type="GO" id="GO:0000287">
    <property type="term" value="F:magnesium ion binding"/>
    <property type="evidence" value="ECO:0007669"/>
    <property type="project" value="TreeGrafter"/>
</dbReference>
<dbReference type="PANTHER" id="PTHR46494:SF1">
    <property type="entry name" value="CORA FAMILY METAL ION TRANSPORTER (EUROFUNG)"/>
    <property type="match status" value="1"/>
</dbReference>
<feature type="transmembrane region" description="Helical" evidence="12">
    <location>
        <begin position="144"/>
        <end position="164"/>
    </location>
</feature>
<keyword evidence="6" id="KW-0460">Magnesium</keyword>
<dbReference type="SUPFAM" id="SSF143865">
    <property type="entry name" value="CorA soluble domain-like"/>
    <property type="match status" value="1"/>
</dbReference>